<comment type="PTM">
    <text evidence="8">Carbamylation allows a single lysine to coordinate two divalent metal cations.</text>
</comment>
<gene>
    <name evidence="10" type="primary">hydA</name>
    <name evidence="10" type="ORF">HLH33_16840</name>
</gene>
<dbReference type="RefSeq" id="WP_012226854.1">
    <property type="nucleotide sequence ID" value="NZ_JABEQG010000050.1"/>
</dbReference>
<evidence type="ECO:0000256" key="4">
    <source>
        <dbReference type="ARBA" id="ARBA00022723"/>
    </source>
</evidence>
<feature type="domain" description="Amidohydrolase-related" evidence="9">
    <location>
        <begin position="49"/>
        <end position="439"/>
    </location>
</feature>
<proteinExistence type="inferred from homology"/>
<keyword evidence="5 10" id="KW-0378">Hydrolase</keyword>
<dbReference type="InterPro" id="IPR050378">
    <property type="entry name" value="Metallo-dep_Hydrolases_sf"/>
</dbReference>
<dbReference type="GO" id="GO:0005829">
    <property type="term" value="C:cytosol"/>
    <property type="evidence" value="ECO:0007669"/>
    <property type="project" value="TreeGrafter"/>
</dbReference>
<evidence type="ECO:0000259" key="9">
    <source>
        <dbReference type="Pfam" id="PF01979"/>
    </source>
</evidence>
<organism evidence="10 11">
    <name type="scientific">Gluconacetobacter diazotrophicus</name>
    <name type="common">Acetobacter diazotrophicus</name>
    <dbReference type="NCBI Taxonomy" id="33996"/>
    <lineage>
        <taxon>Bacteria</taxon>
        <taxon>Pseudomonadati</taxon>
        <taxon>Pseudomonadota</taxon>
        <taxon>Alphaproteobacteria</taxon>
        <taxon>Acetobacterales</taxon>
        <taxon>Acetobacteraceae</taxon>
        <taxon>Gluconacetobacter</taxon>
    </lineage>
</organism>
<keyword evidence="4" id="KW-0479">Metal-binding</keyword>
<comment type="similarity">
    <text evidence="2">Belongs to the metallo-dependent hydrolases superfamily. Hydantoinase/dihydropyrimidinase family.</text>
</comment>
<dbReference type="Proteomes" id="UP000550787">
    <property type="component" value="Unassembled WGS sequence"/>
</dbReference>
<dbReference type="GO" id="GO:0016812">
    <property type="term" value="F:hydrolase activity, acting on carbon-nitrogen (but not peptide) bonds, in cyclic amides"/>
    <property type="evidence" value="ECO:0007669"/>
    <property type="project" value="TreeGrafter"/>
</dbReference>
<protein>
    <recommendedName>
        <fullName evidence="7">D-hydantoinase</fullName>
    </recommendedName>
</protein>
<evidence type="ECO:0000256" key="7">
    <source>
        <dbReference type="ARBA" id="ARBA00068457"/>
    </source>
</evidence>
<evidence type="ECO:0000256" key="8">
    <source>
        <dbReference type="PIRSR" id="PIRSR611778-50"/>
    </source>
</evidence>
<dbReference type="Gene3D" id="2.30.40.10">
    <property type="entry name" value="Urease, subunit C, domain 1"/>
    <property type="match status" value="1"/>
</dbReference>
<dbReference type="SUPFAM" id="SSF51556">
    <property type="entry name" value="Metallo-dependent hydrolases"/>
    <property type="match status" value="1"/>
</dbReference>
<evidence type="ECO:0000256" key="6">
    <source>
        <dbReference type="ARBA" id="ARBA00055040"/>
    </source>
</evidence>
<dbReference type="GO" id="GO:0046872">
    <property type="term" value="F:metal ion binding"/>
    <property type="evidence" value="ECO:0007669"/>
    <property type="project" value="UniProtKB-KW"/>
</dbReference>
<dbReference type="FunFam" id="3.20.20.140:FF:000217">
    <property type="entry name" value="Dihydropyrimidinase-related protein 1"/>
    <property type="match status" value="1"/>
</dbReference>
<dbReference type="EMBL" id="JABEQG010000050">
    <property type="protein sequence ID" value="MBB2157946.1"/>
    <property type="molecule type" value="Genomic_DNA"/>
</dbReference>
<dbReference type="Gene3D" id="3.20.20.140">
    <property type="entry name" value="Metal-dependent hydrolases"/>
    <property type="match status" value="1"/>
</dbReference>
<name>A0A7W4NHP7_GLUDI</name>
<keyword evidence="3" id="KW-0597">Phosphoprotein</keyword>
<dbReference type="Pfam" id="PF01979">
    <property type="entry name" value="Amidohydro_1"/>
    <property type="match status" value="1"/>
</dbReference>
<dbReference type="PANTHER" id="PTHR11647:SF1">
    <property type="entry name" value="COLLAPSIN RESPONSE MEDIATOR PROTEIN"/>
    <property type="match status" value="1"/>
</dbReference>
<comment type="caution">
    <text evidence="10">The sequence shown here is derived from an EMBL/GenBank/DDBJ whole genome shotgun (WGS) entry which is preliminary data.</text>
</comment>
<evidence type="ECO:0000313" key="10">
    <source>
        <dbReference type="EMBL" id="MBB2157946.1"/>
    </source>
</evidence>
<reference evidence="10 11" key="1">
    <citation type="submission" date="2020-04" db="EMBL/GenBank/DDBJ databases">
        <title>Description of novel Gluconacetobacter.</title>
        <authorList>
            <person name="Sombolestani A."/>
        </authorList>
    </citation>
    <scope>NUCLEOTIDE SEQUENCE [LARGE SCALE GENOMIC DNA]</scope>
    <source>
        <strain evidence="10 11">LMG 7603</strain>
    </source>
</reference>
<evidence type="ECO:0000256" key="3">
    <source>
        <dbReference type="ARBA" id="ARBA00022553"/>
    </source>
</evidence>
<evidence type="ECO:0000256" key="2">
    <source>
        <dbReference type="ARBA" id="ARBA00008829"/>
    </source>
</evidence>
<dbReference type="InterPro" id="IPR011778">
    <property type="entry name" value="Hydantoinase/dihydroPyrase"/>
</dbReference>
<dbReference type="InterPro" id="IPR006680">
    <property type="entry name" value="Amidohydro-rel"/>
</dbReference>
<sequence>MTFDIVIRNGTIVTASDVFTADIGITGETIDTIGHGLTGHHVVDATGLLVMPGGIDGHCHIEQEEADGTVHEDDFASASASALLGGTTTVVCFASHVPGRNIVTQFEDYLRRGQNSRIDFAVHQIVTRTDADTIEKGIPEIARRGVAGLKVFMTYDDFHLTDGQFLRVLDAAKASGLVVSVHCENYDAIRHMIEAHLAAGRTDAHAHATSRPPCLEREATYRAMTLAELVDHDIQIFHVSCPEVAEEIARARHRGVKVSAETCPHYLSLTEADLKRNGFEGAKYICSPPLRTQADQDGMWSYLRDGVIGIVSSDHCGYSLEGTSGKARHGRDADFSLIPNGMPGLGTRMAVLFDAGVNSQKIGLTDFVRLTATAPAQRYGLYPRKGTIAPGSDADLVLWDRTQQVRITNDLFQSRIDYTPFEGRLVTGWPAMVLARGRIAVENGQVLRKPTMGRFLKARSGPQD</sequence>
<evidence type="ECO:0000256" key="5">
    <source>
        <dbReference type="ARBA" id="ARBA00022801"/>
    </source>
</evidence>
<dbReference type="CDD" id="cd01314">
    <property type="entry name" value="D-HYD"/>
    <property type="match status" value="1"/>
</dbReference>
<dbReference type="OMA" id="SFRWVPN"/>
<dbReference type="NCBIfam" id="TIGR02033">
    <property type="entry name" value="D-hydantoinase"/>
    <property type="match status" value="1"/>
</dbReference>
<dbReference type="InterPro" id="IPR011059">
    <property type="entry name" value="Metal-dep_hydrolase_composite"/>
</dbReference>
<dbReference type="AlphaFoldDB" id="A0A7W4NHP7"/>
<comment type="function">
    <text evidence="6">Catalyzes the stereospecific hydrolysis of the cyclic amide bond of D-hydantoin derivatives.</text>
</comment>
<evidence type="ECO:0000313" key="11">
    <source>
        <dbReference type="Proteomes" id="UP000550787"/>
    </source>
</evidence>
<dbReference type="SUPFAM" id="SSF51338">
    <property type="entry name" value="Composite domain of metallo-dependent hydrolases"/>
    <property type="match status" value="1"/>
</dbReference>
<dbReference type="PANTHER" id="PTHR11647">
    <property type="entry name" value="HYDRANTOINASE/DIHYDROPYRIMIDINASE FAMILY MEMBER"/>
    <property type="match status" value="1"/>
</dbReference>
<evidence type="ECO:0000256" key="1">
    <source>
        <dbReference type="ARBA" id="ARBA00001947"/>
    </source>
</evidence>
<feature type="modified residue" description="N6-carboxylysine" evidence="8">
    <location>
        <position position="150"/>
    </location>
</feature>
<comment type="cofactor">
    <cofactor evidence="1">
        <name>Zn(2+)</name>
        <dbReference type="ChEBI" id="CHEBI:29105"/>
    </cofactor>
</comment>
<dbReference type="InterPro" id="IPR032466">
    <property type="entry name" value="Metal_Hydrolase"/>
</dbReference>
<accession>A0A7W4NHP7</accession>